<dbReference type="InterPro" id="IPR023578">
    <property type="entry name" value="Ras_GEF_dom_sf"/>
</dbReference>
<dbReference type="Gene3D" id="6.10.250.3060">
    <property type="match status" value="1"/>
</dbReference>
<dbReference type="SUPFAM" id="SSF50729">
    <property type="entry name" value="PH domain-like"/>
    <property type="match status" value="1"/>
</dbReference>
<dbReference type="STRING" id="76193.A0A194RMZ5"/>
<dbReference type="InterPro" id="IPR000219">
    <property type="entry name" value="DH_dom"/>
</dbReference>
<feature type="compositionally biased region" description="Polar residues" evidence="3">
    <location>
        <begin position="1144"/>
        <end position="1159"/>
    </location>
</feature>
<dbReference type="SUPFAM" id="SSF48065">
    <property type="entry name" value="DBL homology domain (DH-domain)"/>
    <property type="match status" value="1"/>
</dbReference>
<dbReference type="Gene3D" id="1.20.870.10">
    <property type="entry name" value="Son of sevenless (SoS) protein Chain: S domain 1"/>
    <property type="match status" value="1"/>
</dbReference>
<dbReference type="InterPro" id="IPR008937">
    <property type="entry name" value="Ras-like_GEF"/>
</dbReference>
<evidence type="ECO:0000259" key="6">
    <source>
        <dbReference type="PROSITE" id="PS50010"/>
    </source>
</evidence>
<organism evidence="8 9">
    <name type="scientific">Papilio machaon</name>
    <name type="common">Old World swallowtail butterfly</name>
    <dbReference type="NCBI Taxonomy" id="76193"/>
    <lineage>
        <taxon>Eukaryota</taxon>
        <taxon>Metazoa</taxon>
        <taxon>Ecdysozoa</taxon>
        <taxon>Arthropoda</taxon>
        <taxon>Hexapoda</taxon>
        <taxon>Insecta</taxon>
        <taxon>Pterygota</taxon>
        <taxon>Neoptera</taxon>
        <taxon>Endopterygota</taxon>
        <taxon>Lepidoptera</taxon>
        <taxon>Glossata</taxon>
        <taxon>Ditrysia</taxon>
        <taxon>Papilionoidea</taxon>
        <taxon>Papilionidae</taxon>
        <taxon>Papilioninae</taxon>
        <taxon>Papilio</taxon>
    </lineage>
</organism>
<dbReference type="SMART" id="SM00233">
    <property type="entry name" value="PH"/>
    <property type="match status" value="1"/>
</dbReference>
<dbReference type="Proteomes" id="UP000053240">
    <property type="component" value="Unassembled WGS sequence"/>
</dbReference>
<dbReference type="Gene3D" id="1.20.900.10">
    <property type="entry name" value="Dbl homology (DH) domain"/>
    <property type="match status" value="1"/>
</dbReference>
<dbReference type="InterPro" id="IPR011993">
    <property type="entry name" value="PH-like_dom_sf"/>
</dbReference>
<evidence type="ECO:0000313" key="9">
    <source>
        <dbReference type="Proteomes" id="UP000053240"/>
    </source>
</evidence>
<dbReference type="PANTHER" id="PTHR23113:SF363">
    <property type="entry name" value="PROTEIN SON OF SEVENLESS"/>
    <property type="match status" value="1"/>
</dbReference>
<feature type="compositionally biased region" description="Low complexity" evidence="3">
    <location>
        <begin position="1132"/>
        <end position="1142"/>
    </location>
</feature>
<dbReference type="Pfam" id="PF00621">
    <property type="entry name" value="RhoGEF"/>
    <property type="match status" value="1"/>
</dbReference>
<gene>
    <name evidence="8" type="ORF">RR48_08557</name>
</gene>
<dbReference type="AlphaFoldDB" id="A0A194RMZ5"/>
<dbReference type="CDD" id="cd06224">
    <property type="entry name" value="REM"/>
    <property type="match status" value="1"/>
</dbReference>
<protein>
    <submittedName>
        <fullName evidence="8">Protein son of sevenless</fullName>
    </submittedName>
</protein>
<dbReference type="GO" id="GO:0007265">
    <property type="term" value="P:Ras protein signal transduction"/>
    <property type="evidence" value="ECO:0007669"/>
    <property type="project" value="TreeGrafter"/>
</dbReference>
<proteinExistence type="predicted"/>
<dbReference type="CDD" id="cd00155">
    <property type="entry name" value="RasGEF"/>
    <property type="match status" value="1"/>
</dbReference>
<dbReference type="InterPro" id="IPR001895">
    <property type="entry name" value="RASGEF_cat_dom"/>
</dbReference>
<sequence length="1268" mass="144873">MLPTVEESRGYDFQDPDNAEKWRGLFVNSLRKVLESVHPTLTAEESALEYVESLCLRLLAMLCAVPSPLTVQDVEERVARTFPTPLDKWALSDAREAATNRRRRLLLPLDKLHNLLQKEVLLYKIDTSVSVFMTAVLEYVSGDILKLAGTFVKKISQKSGYQTISCSDIKTAMCADKVLMDMFYQEPELLAAGAAGERRGRRGSLTYGELVRDLLADERNFLRDLHLIIRVFKDELEKILERDSRAISLIFGNIVDIYELTVTLLGNLEDAMEMSQDSPTPYIGSCFEELAEVEEFRAYVRYANIVTRKESREALQNIVDDPVVKLAEVEEFRAYVRYANIVTRKESREALQNIVDDPVLSERLDTAGHGFRLAVKYYLPKLLLAPVAHVFLYHNYILALLQIAPASEDRESFKQVECNLHPIKKLLTKALGNGPKMEATLRTAARTRRQLAIEKCNELARLVDNWDNRDVGQWCNEFIREDTLSKIGPGKRIAERRAYLFDGLLLLCKPITSLVAVNSSGLTAGGSGGQQLKLKEKLHVRKLELVDRPDTDEGRHMVELCPRVGPPVLLAAASCAEKRNWMCDLVMLNTKPMLDRSLDRIIGEYFNHFPIVSNLLHFITHVTIYTNQFTFGHHTYRGATLLKLVERLTYHIYADLNLVRTFLTTYRSFCSPSELLDLLIERFKIPEPSEVYDAPRIDCVESTASSDAEKLSKNTAREDWKRYRKEFQQPVKFRVINVLRHWVDQHFYDFEREPALLERLRDFLESVDGKPMRKWVQSVLKTVQRKSGQNSELELGGGVSHVFDKAPPAVLRHVADPEKHAWHPLVLHPLELARQLTLLEFQLYRLVKPSELVGAVWTKKDKDKTSPNLLRIIKHTTNFTRWMEKWIVESENLEERAAVVCRFLELAVALRDLNNFNGVLAVAAACGSASVHRLRATFQLAVALRDLNNFNGVLAVAAACGSASVHRLRATFQMVPLRLIRALEEFRELNSDHFRRYQERLRSINPPCVPFFGMYLTNILHIEEGNLDFLPNSELINFSKRRKVAEITGEIQQYQNQPYCLTIEPKTRAFLESLEPFPGMDDNEVTNYLYAKSLEIEPRPPVKQMPKFPRKYPELSLKPVKLSRRSHDSTHHSASSASSADDNLSVSQLSPTSGSTWDGTSVASLQLHHEDKVELITSLPRKYPELSLKPVKLSRRSHDSTHHSASSASSADDNLMRNLYEREPKDGHEREKFLGALDSRLSRFDFTTNSHPQPRRINRDYGLYLAES</sequence>
<dbReference type="Gene3D" id="1.10.20.10">
    <property type="entry name" value="Histone, subunit A"/>
    <property type="match status" value="1"/>
</dbReference>
<feature type="domain" description="N-terminal Ras-GEF" evidence="7">
    <location>
        <begin position="632"/>
        <end position="787"/>
    </location>
</feature>
<dbReference type="Pfam" id="PF00618">
    <property type="entry name" value="RasGEF_N"/>
    <property type="match status" value="1"/>
</dbReference>
<dbReference type="InterPro" id="IPR036964">
    <property type="entry name" value="RASGEF_cat_dom_sf"/>
</dbReference>
<dbReference type="SMART" id="SM00147">
    <property type="entry name" value="RasGEF"/>
    <property type="match status" value="1"/>
</dbReference>
<feature type="compositionally biased region" description="Low complexity" evidence="3">
    <location>
        <begin position="1203"/>
        <end position="1213"/>
    </location>
</feature>
<dbReference type="GO" id="GO:0005085">
    <property type="term" value="F:guanyl-nucleotide exchange factor activity"/>
    <property type="evidence" value="ECO:0007669"/>
    <property type="project" value="UniProtKB-KW"/>
</dbReference>
<dbReference type="PROSITE" id="PS50003">
    <property type="entry name" value="PH_DOMAIN"/>
    <property type="match status" value="1"/>
</dbReference>
<dbReference type="EMBL" id="KQ460152">
    <property type="protein sequence ID" value="KPJ17371.1"/>
    <property type="molecule type" value="Genomic_DNA"/>
</dbReference>
<dbReference type="InterPro" id="IPR001849">
    <property type="entry name" value="PH_domain"/>
</dbReference>
<evidence type="ECO:0000256" key="3">
    <source>
        <dbReference type="SAM" id="MobiDB-lite"/>
    </source>
</evidence>
<feature type="domain" description="Ras-GEF" evidence="5">
    <location>
        <begin position="828"/>
        <end position="1099"/>
    </location>
</feature>
<accession>A0A194RMZ5</accession>
<dbReference type="InParanoid" id="A0A194RMZ5"/>
<dbReference type="PROSITE" id="PS50212">
    <property type="entry name" value="RASGEF_NTER"/>
    <property type="match status" value="1"/>
</dbReference>
<dbReference type="InterPro" id="IPR035899">
    <property type="entry name" value="DBL_dom_sf"/>
</dbReference>
<dbReference type="SUPFAM" id="SSF47113">
    <property type="entry name" value="Histone-fold"/>
    <property type="match status" value="1"/>
</dbReference>
<dbReference type="Gene3D" id="1.10.840.10">
    <property type="entry name" value="Ras guanine-nucleotide exchange factors catalytic domain"/>
    <property type="match status" value="2"/>
</dbReference>
<dbReference type="InterPro" id="IPR019804">
    <property type="entry name" value="Ras_G-nucl-exch_fac_CS"/>
</dbReference>
<dbReference type="PROSITE" id="PS50009">
    <property type="entry name" value="RASGEF_CAT"/>
    <property type="match status" value="1"/>
</dbReference>
<dbReference type="PROSITE" id="PS00720">
    <property type="entry name" value="RASGEF"/>
    <property type="match status" value="1"/>
</dbReference>
<dbReference type="GO" id="GO:0005886">
    <property type="term" value="C:plasma membrane"/>
    <property type="evidence" value="ECO:0007669"/>
    <property type="project" value="TreeGrafter"/>
</dbReference>
<dbReference type="InterPro" id="IPR000651">
    <property type="entry name" value="Ras-like_Gua-exchang_fac_N"/>
</dbReference>
<feature type="region of interest" description="Disordered" evidence="3">
    <location>
        <begin position="1190"/>
        <end position="1215"/>
    </location>
</feature>
<dbReference type="CDD" id="cd22914">
    <property type="entry name" value="HFD_SOS1_rpt1"/>
    <property type="match status" value="1"/>
</dbReference>
<name>A0A194RMZ5_PAPMA</name>
<dbReference type="PANTHER" id="PTHR23113">
    <property type="entry name" value="GUANINE NUCLEOTIDE EXCHANGE FACTOR"/>
    <property type="match status" value="1"/>
</dbReference>
<keyword evidence="1 2" id="KW-0344">Guanine-nucleotide releasing factor</keyword>
<evidence type="ECO:0000259" key="4">
    <source>
        <dbReference type="PROSITE" id="PS50003"/>
    </source>
</evidence>
<dbReference type="PROSITE" id="PS50010">
    <property type="entry name" value="DH_2"/>
    <property type="match status" value="1"/>
</dbReference>
<dbReference type="SMART" id="SM00229">
    <property type="entry name" value="RasGEFN"/>
    <property type="match status" value="1"/>
</dbReference>
<feature type="domain" description="DH" evidence="6">
    <location>
        <begin position="206"/>
        <end position="430"/>
    </location>
</feature>
<dbReference type="CDD" id="cd22915">
    <property type="entry name" value="HFD_SOS1_rpt2"/>
    <property type="match status" value="1"/>
</dbReference>
<dbReference type="FunCoup" id="A0A194RMZ5">
    <property type="interactions" value="1189"/>
</dbReference>
<dbReference type="GO" id="GO:0046982">
    <property type="term" value="F:protein heterodimerization activity"/>
    <property type="evidence" value="ECO:0007669"/>
    <property type="project" value="InterPro"/>
</dbReference>
<dbReference type="Gene3D" id="2.30.29.30">
    <property type="entry name" value="Pleckstrin-homology domain (PH domain)/Phosphotyrosine-binding domain (PTB)"/>
    <property type="match status" value="1"/>
</dbReference>
<dbReference type="Pfam" id="PF00617">
    <property type="entry name" value="RasGEF"/>
    <property type="match status" value="1"/>
</dbReference>
<evidence type="ECO:0000259" key="5">
    <source>
        <dbReference type="PROSITE" id="PS50009"/>
    </source>
</evidence>
<feature type="domain" description="PH" evidence="4">
    <location>
        <begin position="477"/>
        <end position="590"/>
    </location>
</feature>
<reference evidence="8 9" key="1">
    <citation type="journal article" date="2015" name="Nat. Commun.">
        <title>Outbred genome sequencing and CRISPR/Cas9 gene editing in butterflies.</title>
        <authorList>
            <person name="Li X."/>
            <person name="Fan D."/>
            <person name="Zhang W."/>
            <person name="Liu G."/>
            <person name="Zhang L."/>
            <person name="Zhao L."/>
            <person name="Fang X."/>
            <person name="Chen L."/>
            <person name="Dong Y."/>
            <person name="Chen Y."/>
            <person name="Ding Y."/>
            <person name="Zhao R."/>
            <person name="Feng M."/>
            <person name="Zhu Y."/>
            <person name="Feng Y."/>
            <person name="Jiang X."/>
            <person name="Zhu D."/>
            <person name="Xiang H."/>
            <person name="Feng X."/>
            <person name="Li S."/>
            <person name="Wang J."/>
            <person name="Zhang G."/>
            <person name="Kronforst M.R."/>
            <person name="Wang W."/>
        </authorList>
    </citation>
    <scope>NUCLEOTIDE SEQUENCE [LARGE SCALE GENOMIC DNA]</scope>
    <source>
        <strain evidence="8">Ya'a_city_454_Pm</strain>
        <tissue evidence="8">Whole body</tissue>
    </source>
</reference>
<feature type="region of interest" description="Disordered" evidence="3">
    <location>
        <begin position="1121"/>
        <end position="1159"/>
    </location>
</feature>
<dbReference type="InterPro" id="IPR009072">
    <property type="entry name" value="Histone-fold"/>
</dbReference>
<evidence type="ECO:0000259" key="7">
    <source>
        <dbReference type="PROSITE" id="PS50212"/>
    </source>
</evidence>
<keyword evidence="9" id="KW-1185">Reference proteome</keyword>
<evidence type="ECO:0000256" key="2">
    <source>
        <dbReference type="PROSITE-ProRule" id="PRU00168"/>
    </source>
</evidence>
<evidence type="ECO:0000313" key="8">
    <source>
        <dbReference type="EMBL" id="KPJ17371.1"/>
    </source>
</evidence>
<dbReference type="SMART" id="SM00325">
    <property type="entry name" value="RhoGEF"/>
    <property type="match status" value="1"/>
</dbReference>
<dbReference type="SUPFAM" id="SSF48366">
    <property type="entry name" value="Ras GEF"/>
    <property type="match status" value="2"/>
</dbReference>
<evidence type="ECO:0000256" key="1">
    <source>
        <dbReference type="ARBA" id="ARBA00022658"/>
    </source>
</evidence>